<protein>
    <submittedName>
        <fullName evidence="1">Uncharacterized protein</fullName>
    </submittedName>
</protein>
<evidence type="ECO:0000313" key="1">
    <source>
        <dbReference type="EMBL" id="PMD67994.1"/>
    </source>
</evidence>
<dbReference type="EMBL" id="NIPR01000056">
    <property type="protein sequence ID" value="PMD67994.1"/>
    <property type="molecule type" value="Genomic_DNA"/>
</dbReference>
<dbReference type="Proteomes" id="UP000235649">
    <property type="component" value="Unassembled WGS sequence"/>
</dbReference>
<comment type="caution">
    <text evidence="1">The sequence shown here is derived from an EMBL/GenBank/DDBJ whole genome shotgun (WGS) entry which is preliminary data.</text>
</comment>
<keyword evidence="2" id="KW-1185">Reference proteome</keyword>
<name>A0A2N7ARL7_9LACO</name>
<sequence length="87" mass="10745">MTLKIYVHLQKRNMDVKINQFSKEYYIIPNEFISTDQFHQIDLSKTLQDQFYLDFYVNKIEKLIKKFSIGQIKHTYHFQKLLNSYYK</sequence>
<evidence type="ECO:0000313" key="2">
    <source>
        <dbReference type="Proteomes" id="UP000235649"/>
    </source>
</evidence>
<gene>
    <name evidence="1" type="ORF">CBP76_11535</name>
</gene>
<accession>A0A2N7ARL7</accession>
<reference evidence="1 2" key="1">
    <citation type="submission" date="2017-05" db="EMBL/GenBank/DDBJ databases">
        <title>Lactobacillus nurukis nov., sp. nov., isolated from nuruk.</title>
        <authorList>
            <person name="Kim S.-J."/>
        </authorList>
    </citation>
    <scope>NUCLEOTIDE SEQUENCE [LARGE SCALE GENOMIC DNA]</scope>
    <source>
        <strain evidence="1 2">SYF10-1a</strain>
    </source>
</reference>
<dbReference type="AlphaFoldDB" id="A0A2N7ARL7"/>
<organism evidence="1 2">
    <name type="scientific">Companilactobacillus nuruki</name>
    <dbReference type="NCBI Taxonomy" id="1993540"/>
    <lineage>
        <taxon>Bacteria</taxon>
        <taxon>Bacillati</taxon>
        <taxon>Bacillota</taxon>
        <taxon>Bacilli</taxon>
        <taxon>Lactobacillales</taxon>
        <taxon>Lactobacillaceae</taxon>
        <taxon>Companilactobacillus</taxon>
    </lineage>
</organism>
<proteinExistence type="predicted"/>